<dbReference type="AlphaFoldDB" id="A0A842ABY9"/>
<proteinExistence type="predicted"/>
<reference evidence="1 2" key="1">
    <citation type="submission" date="2020-03" db="EMBL/GenBank/DDBJ databases">
        <title>Soil Listeria distribution.</title>
        <authorList>
            <person name="Liao J."/>
            <person name="Wiedmann M."/>
        </authorList>
    </citation>
    <scope>NUCLEOTIDE SEQUENCE [LARGE SCALE GENOMIC DNA]</scope>
    <source>
        <strain evidence="1 2">FSL L7-1299</strain>
    </source>
</reference>
<organism evidence="1 2">
    <name type="scientific">Listeria booriae</name>
    <dbReference type="NCBI Taxonomy" id="1552123"/>
    <lineage>
        <taxon>Bacteria</taxon>
        <taxon>Bacillati</taxon>
        <taxon>Bacillota</taxon>
        <taxon>Bacilli</taxon>
        <taxon>Bacillales</taxon>
        <taxon>Listeriaceae</taxon>
        <taxon>Listeria</taxon>
    </lineage>
</organism>
<protein>
    <submittedName>
        <fullName evidence="1">Uncharacterized protein</fullName>
    </submittedName>
</protein>
<comment type="caution">
    <text evidence="1">The sequence shown here is derived from an EMBL/GenBank/DDBJ whole genome shotgun (WGS) entry which is preliminary data.</text>
</comment>
<dbReference type="Proteomes" id="UP000574104">
    <property type="component" value="Unassembled WGS sequence"/>
</dbReference>
<accession>A0A842ABY9</accession>
<dbReference type="RefSeq" id="WP_185434238.1">
    <property type="nucleotide sequence ID" value="NZ_JAARSH010000002.1"/>
</dbReference>
<dbReference type="EMBL" id="JAARSH010000002">
    <property type="protein sequence ID" value="MBC1615343.1"/>
    <property type="molecule type" value="Genomic_DNA"/>
</dbReference>
<name>A0A842ABY9_9LIST</name>
<gene>
    <name evidence="1" type="ORF">HB904_04040</name>
</gene>
<evidence type="ECO:0000313" key="1">
    <source>
        <dbReference type="EMBL" id="MBC1615343.1"/>
    </source>
</evidence>
<evidence type="ECO:0000313" key="2">
    <source>
        <dbReference type="Proteomes" id="UP000574104"/>
    </source>
</evidence>
<sequence length="57" mass="6394">MKKGDKVRTKYTSAMVSKGATGVVQDTKNADRFPAMALIDFGSCVCWMFVREVEFLK</sequence>